<dbReference type="RefSeq" id="WP_345863574.1">
    <property type="nucleotide sequence ID" value="NZ_JBDIMF010000001.1"/>
</dbReference>
<dbReference type="SUPFAM" id="SSF47473">
    <property type="entry name" value="EF-hand"/>
    <property type="match status" value="1"/>
</dbReference>
<accession>A0ABU9XQ07</accession>
<evidence type="ECO:0000313" key="2">
    <source>
        <dbReference type="EMBL" id="MEN2785922.1"/>
    </source>
</evidence>
<feature type="domain" description="EF-hand" evidence="1">
    <location>
        <begin position="112"/>
        <end position="147"/>
    </location>
</feature>
<comment type="caution">
    <text evidence="2">The sequence shown here is derived from an EMBL/GenBank/DDBJ whole genome shotgun (WGS) entry which is preliminary data.</text>
</comment>
<evidence type="ECO:0000313" key="3">
    <source>
        <dbReference type="Proteomes" id="UP001404104"/>
    </source>
</evidence>
<proteinExistence type="predicted"/>
<dbReference type="Gene3D" id="1.10.238.10">
    <property type="entry name" value="EF-hand"/>
    <property type="match status" value="1"/>
</dbReference>
<dbReference type="PROSITE" id="PS50222">
    <property type="entry name" value="EF_HAND_2"/>
    <property type="match status" value="1"/>
</dbReference>
<dbReference type="Proteomes" id="UP001404104">
    <property type="component" value="Unassembled WGS sequence"/>
</dbReference>
<keyword evidence="3" id="KW-1185">Reference proteome</keyword>
<dbReference type="InterPro" id="IPR011992">
    <property type="entry name" value="EF-hand-dom_pair"/>
</dbReference>
<dbReference type="SMART" id="SM00054">
    <property type="entry name" value="EFh"/>
    <property type="match status" value="1"/>
</dbReference>
<gene>
    <name evidence="2" type="ORF">ABC969_05735</name>
</gene>
<dbReference type="InterPro" id="IPR002048">
    <property type="entry name" value="EF_hand_dom"/>
</dbReference>
<organism evidence="2 3">
    <name type="scientific">Sphingomonas qilianensis</name>
    <dbReference type="NCBI Taxonomy" id="1736690"/>
    <lineage>
        <taxon>Bacteria</taxon>
        <taxon>Pseudomonadati</taxon>
        <taxon>Pseudomonadota</taxon>
        <taxon>Alphaproteobacteria</taxon>
        <taxon>Sphingomonadales</taxon>
        <taxon>Sphingomonadaceae</taxon>
        <taxon>Sphingomonas</taxon>
    </lineage>
</organism>
<dbReference type="PROSITE" id="PS00018">
    <property type="entry name" value="EF_HAND_1"/>
    <property type="match status" value="1"/>
</dbReference>
<name>A0ABU9XQ07_9SPHN</name>
<dbReference type="InterPro" id="IPR018247">
    <property type="entry name" value="EF_Hand_1_Ca_BS"/>
</dbReference>
<sequence>MMLLAALLFAAVQQPAPPVPGAQPQPFASIVAEPAALLIAACDEDGDGDAVVTRVELHACLARSFAGVAQGKPDIGYIGYGDWALRWLGDANALPSQYGVDTDNDDRITLAELTTEFDRLFDRYDVDKNGTLTRAELLTIRSAIPPRPPGKRK</sequence>
<evidence type="ECO:0000259" key="1">
    <source>
        <dbReference type="PROSITE" id="PS50222"/>
    </source>
</evidence>
<dbReference type="EMBL" id="JBDIMF010000001">
    <property type="protein sequence ID" value="MEN2785922.1"/>
    <property type="molecule type" value="Genomic_DNA"/>
</dbReference>
<reference evidence="2 3" key="1">
    <citation type="submission" date="2024-05" db="EMBL/GenBank/DDBJ databases">
        <authorList>
            <person name="Liu Q."/>
            <person name="Xin Y.-H."/>
        </authorList>
    </citation>
    <scope>NUCLEOTIDE SEQUENCE [LARGE SCALE GENOMIC DNA]</scope>
    <source>
        <strain evidence="2 3">CGMCC 1.15349</strain>
    </source>
</reference>
<protein>
    <submittedName>
        <fullName evidence="2">EF-hand domain-containing protein</fullName>
    </submittedName>
</protein>